<dbReference type="InterPro" id="IPR013595">
    <property type="entry name" value="Pept_S33_TAP-like_C"/>
</dbReference>
<organism evidence="5 6">
    <name type="scientific">Aureobasidium pullulans</name>
    <name type="common">Black yeast</name>
    <name type="synonym">Pullularia pullulans</name>
    <dbReference type="NCBI Taxonomy" id="5580"/>
    <lineage>
        <taxon>Eukaryota</taxon>
        <taxon>Fungi</taxon>
        <taxon>Dikarya</taxon>
        <taxon>Ascomycota</taxon>
        <taxon>Pezizomycotina</taxon>
        <taxon>Dothideomycetes</taxon>
        <taxon>Dothideomycetidae</taxon>
        <taxon>Dothideales</taxon>
        <taxon>Saccotheciaceae</taxon>
        <taxon>Aureobasidium</taxon>
    </lineage>
</organism>
<dbReference type="InterPro" id="IPR029058">
    <property type="entry name" value="AB_hydrolase_fold"/>
</dbReference>
<dbReference type="EMBL" id="JASGXD010000016">
    <property type="protein sequence ID" value="KAK6000796.1"/>
    <property type="molecule type" value="Genomic_DNA"/>
</dbReference>
<evidence type="ECO:0000313" key="5">
    <source>
        <dbReference type="EMBL" id="KAK6000796.1"/>
    </source>
</evidence>
<evidence type="ECO:0000313" key="6">
    <source>
        <dbReference type="Proteomes" id="UP001341245"/>
    </source>
</evidence>
<gene>
    <name evidence="5" type="ORF">QM012_003521</name>
</gene>
<dbReference type="Pfam" id="PF08386">
    <property type="entry name" value="Abhydrolase_4"/>
    <property type="match status" value="1"/>
</dbReference>
<evidence type="ECO:0000256" key="1">
    <source>
        <dbReference type="ARBA" id="ARBA00010088"/>
    </source>
</evidence>
<evidence type="ECO:0000259" key="3">
    <source>
        <dbReference type="Pfam" id="PF00561"/>
    </source>
</evidence>
<dbReference type="InterPro" id="IPR051601">
    <property type="entry name" value="Serine_prot/Carboxylest_S33"/>
</dbReference>
<comment type="caution">
    <text evidence="5">The sequence shown here is derived from an EMBL/GenBank/DDBJ whole genome shotgun (WGS) entry which is preliminary data.</text>
</comment>
<dbReference type="PANTHER" id="PTHR43248:SF25">
    <property type="entry name" value="AB HYDROLASE-1 DOMAIN-CONTAINING PROTEIN-RELATED"/>
    <property type="match status" value="1"/>
</dbReference>
<protein>
    <recommendedName>
        <fullName evidence="7">Peptidase S33 tripeptidyl aminopeptidase-like C-terminal domain-containing protein</fullName>
    </recommendedName>
</protein>
<dbReference type="PANTHER" id="PTHR43248">
    <property type="entry name" value="2-SUCCINYL-6-HYDROXY-2,4-CYCLOHEXADIENE-1-CARBOXYLATE SYNTHASE"/>
    <property type="match status" value="1"/>
</dbReference>
<evidence type="ECO:0000259" key="4">
    <source>
        <dbReference type="Pfam" id="PF08386"/>
    </source>
</evidence>
<dbReference type="SUPFAM" id="SSF53474">
    <property type="entry name" value="alpha/beta-Hydrolases"/>
    <property type="match status" value="1"/>
</dbReference>
<feature type="domain" description="Peptidase S33 tripeptidyl aminopeptidase-like C-terminal" evidence="4">
    <location>
        <begin position="486"/>
        <end position="587"/>
    </location>
</feature>
<dbReference type="Pfam" id="PF00561">
    <property type="entry name" value="Abhydrolase_1"/>
    <property type="match status" value="1"/>
</dbReference>
<dbReference type="InterPro" id="IPR000073">
    <property type="entry name" value="AB_hydrolase_1"/>
</dbReference>
<evidence type="ECO:0000256" key="2">
    <source>
        <dbReference type="ARBA" id="ARBA00022801"/>
    </source>
</evidence>
<name>A0ABR0T8N3_AURPU</name>
<dbReference type="Gene3D" id="3.40.50.1820">
    <property type="entry name" value="alpha/beta hydrolase"/>
    <property type="match status" value="1"/>
</dbReference>
<dbReference type="Proteomes" id="UP001341245">
    <property type="component" value="Unassembled WGS sequence"/>
</dbReference>
<proteinExistence type="inferred from homology"/>
<keyword evidence="6" id="KW-1185">Reference proteome</keyword>
<feature type="domain" description="AB hydrolase-1" evidence="3">
    <location>
        <begin position="101"/>
        <end position="297"/>
    </location>
</feature>
<accession>A0ABR0T8N3</accession>
<evidence type="ECO:0008006" key="7">
    <source>
        <dbReference type="Google" id="ProtNLM"/>
    </source>
</evidence>
<keyword evidence="2" id="KW-0378">Hydrolase</keyword>
<sequence>MLFDKASALLLANSGLGLLQTSRHAIARHQSPVEPDEFDWMNITAHESLVYHDCYNGFQCAKLQVPVDWQAAKGVDDRTVQIALIKFPAPVPVTDSRYGGAVVLNPGGPGGSGVEMVVSGGQLYQIQLSAGHKADNNTAKFFDVISFDARGVSDTVPTYRCFPSFIEELNYKSAMSAYGPPGSSDTAFTNLWTSARALADSCSKRAIEAGIGEHMSTTSVARDIVEIFEKHGEWREQEARRILSSSEPFQSDLPDSVRYQPGQEMVQYWGISYGTVIGATLADMYPHRVHRMILDGVVDSFDWYRGTRATSLQDTDMELDKFAEYCWRGGPENCALYHTDGPNAIAQRFSAIAENLIQNPIGVPGTNNFSSDLATHRDLETFFLTASYLPLTEFSKLAEIMAQLEDGDATALVEGRRDRNLLLASGLSEKCLRDGFYSAACNPYALGMVDEMISLGIQCTDAEPQTNMTKEQYRRYVQEMTKQSKLLGNAAALGRLHCTQWHARPKWPYTGHLNATTAHPILFIGNTIDNVTPIRNAFKMSKGFPGSVVLRLDTEGHSSGASTSLCTTRAVGTYFQTGKLPKEGAVCLPDMVPLDGHSKEVNPPLPEGETDEELWKAIVGVDYPVPVIPLL</sequence>
<reference evidence="5 6" key="1">
    <citation type="submission" date="2023-11" db="EMBL/GenBank/DDBJ databases">
        <title>Draft genome sequence and annotation of the polyextremotolerant black yeast-like fungus Aureobasidium pullulans NRRL 62042.</title>
        <authorList>
            <person name="Dielentheis-Frenken M.R.E."/>
            <person name="Wibberg D."/>
            <person name="Blank L.M."/>
            <person name="Tiso T."/>
        </authorList>
    </citation>
    <scope>NUCLEOTIDE SEQUENCE [LARGE SCALE GENOMIC DNA]</scope>
    <source>
        <strain evidence="5 6">NRRL 62042</strain>
    </source>
</reference>
<comment type="similarity">
    <text evidence="1">Belongs to the peptidase S33 family.</text>
</comment>